<proteinExistence type="predicted"/>
<accession>A0AA49GK29</accession>
<dbReference type="InterPro" id="IPR008979">
    <property type="entry name" value="Galactose-bd-like_sf"/>
</dbReference>
<dbReference type="Pfam" id="PF11721">
    <property type="entry name" value="Malectin"/>
    <property type="match status" value="1"/>
</dbReference>
<dbReference type="SUPFAM" id="SSF49384">
    <property type="entry name" value="Carbohydrate-binding domain"/>
    <property type="match status" value="1"/>
</dbReference>
<dbReference type="Gene3D" id="2.60.40.10">
    <property type="entry name" value="Immunoglobulins"/>
    <property type="match status" value="2"/>
</dbReference>
<sequence length="1303" mass="142004">MNQYFLSRRWLTPFVLLWCCFIASLQAQAQCNCDHTVPFSEQVIFDGAQENVMPGDTICVEAGITRDKLHFRNIVGTEEDPVVIINCGGQVVIQGTGSGGSNVALAVNGNRYFHLTGTGDPAFEYGFKVGGETHATVEAQGRATNFEMDHIEVFSSGFAGFMLKTDPDGSGSSDRPNSPDATNGGFTMYDISVHDCYIHDMLPDGEGIYMGNSFWSSGHNGHYPHSIYGAKIYNNVLERTGREAIQAGAVVEGLEIYNNRIYQYGYLNETNSQNNAIQVGEGSSGRIYNNYIEAGPGGGTRGVYMLGLGDNYVYNNIIIGAKRGAIVANFRPGPFEGEEVKGGGHFLNNTIIDTEGAPAFESYLNPAPENEIYNNLVITSLEEWNTMANYSNWESSNNLVYETLAEAGLIETNGEYSLDSQAEAIDAGLDVSSFGVNDDYYHVPRPINGVYDVGALEYGSTLNKAPIIANIGDTTVYEGDTLVLNISATDPDSDPVSFTASNLPSFVVFTDNNDNTATLSFTPQIGDEGTYSGIKINAEDGNGGKDFEIIDVTVVDPINDPPVLYPIQNTSVEETEVFTIAVRTSDDEDDDLQLGSQNLPSFVTFTDNGNNTGTITIAPETGDNGYYPNLKITADDGVNQTEETFAITVVELGKNGVPIYRVNAGGIVEPDSIIDWEGDKRATPSPYFSANSVNYTSGSNGWNGVNNTHAPNNIFGPYRYDNNASFANRQRWSFPVEPGEYEVRLFFNAEADSVGQHIFDIALEDSLVKDDYDIYSVAGGKDIPIEEFFRVTVDDSVLTITFPEITAGMSLVNGIEIRSFSASACGPMDLTLHASNTSCTGEEGGVIATSLTGGCTPYRYEWSTGDTTAMISGLEPGTYTLTVYDSLDNMVADSATITEPTPAIDTIVLDNAAATLTGAWTVSTAGSSSKYGSDYLHDGSAGKGEKSASYSTYLTSGTYEVFGLWFAFSNRSNNTPFDIVHADGTTTVYRDQQINDGQWVSLGTYDFCNTAEVVVRNDSTSGYVVADAIRFVPVSNNTTAVNSPAKVQYKVRQHENKAADNHIRPFFQLVNTSEEAIPYNELVIRYWYTREYETYSWAQDNSSQQFWVDYAALGRNYVQGAFGELNSSEAGADSYVEISFTTPDLLEAGASSGEIQTRFNNANWSDYDETDDYSYGAGQSDYSDWDKVALYRKQPDNSLQLIWGTEPSGAANARITTVVPGKASAEWNVYPNPAPSGNFTIEVNNPYEGESTLLQLIDFEGREVLSRKIDRQLEIKNLNLNPGLYIIKLVNAGDVTVKKLRVE</sequence>
<dbReference type="GO" id="GO:0030248">
    <property type="term" value="F:cellulose binding"/>
    <property type="evidence" value="ECO:0007669"/>
    <property type="project" value="InterPro"/>
</dbReference>
<dbReference type="InterPro" id="IPR026444">
    <property type="entry name" value="Secre_tail"/>
</dbReference>
<dbReference type="Pfam" id="PF18962">
    <property type="entry name" value="Por_Secre_tail"/>
    <property type="match status" value="1"/>
</dbReference>
<dbReference type="NCBIfam" id="TIGR04183">
    <property type="entry name" value="Por_Secre_tail"/>
    <property type="match status" value="1"/>
</dbReference>
<dbReference type="InterPro" id="IPR006644">
    <property type="entry name" value="Cadg"/>
</dbReference>
<dbReference type="Gene3D" id="2.60.120.430">
    <property type="entry name" value="Galactose-binding lectin"/>
    <property type="match status" value="1"/>
</dbReference>
<dbReference type="Gene3D" id="2.160.20.10">
    <property type="entry name" value="Single-stranded right-handed beta-helix, Pectin lyase-like"/>
    <property type="match status" value="1"/>
</dbReference>
<evidence type="ECO:0000313" key="3">
    <source>
        <dbReference type="EMBL" id="WKN35687.1"/>
    </source>
</evidence>
<name>A0AA49GK29_9BACT</name>
<dbReference type="InterPro" id="IPR015919">
    <property type="entry name" value="Cadherin-like_sf"/>
</dbReference>
<dbReference type="InterPro" id="IPR012334">
    <property type="entry name" value="Pectin_lyas_fold"/>
</dbReference>
<feature type="signal peptide" evidence="1">
    <location>
        <begin position="1"/>
        <end position="29"/>
    </location>
</feature>
<dbReference type="Gene3D" id="2.60.40.740">
    <property type="match status" value="1"/>
</dbReference>
<dbReference type="Pfam" id="PF00942">
    <property type="entry name" value="CBM_3"/>
    <property type="match status" value="1"/>
</dbReference>
<dbReference type="GO" id="GO:0005509">
    <property type="term" value="F:calcium ion binding"/>
    <property type="evidence" value="ECO:0007669"/>
    <property type="project" value="InterPro"/>
</dbReference>
<dbReference type="InterPro" id="IPR011050">
    <property type="entry name" value="Pectin_lyase_fold/virulence"/>
</dbReference>
<dbReference type="InterPro" id="IPR033803">
    <property type="entry name" value="CBD-like_Golvesin-Xly"/>
</dbReference>
<feature type="chain" id="PRO_5041398102" evidence="1">
    <location>
        <begin position="30"/>
        <end position="1303"/>
    </location>
</feature>
<dbReference type="InterPro" id="IPR013783">
    <property type="entry name" value="Ig-like_fold"/>
</dbReference>
<dbReference type="SMART" id="SM00736">
    <property type="entry name" value="CADG"/>
    <property type="match status" value="1"/>
</dbReference>
<dbReference type="PROSITE" id="PS51172">
    <property type="entry name" value="CBM3"/>
    <property type="match status" value="1"/>
</dbReference>
<evidence type="ECO:0000256" key="1">
    <source>
        <dbReference type="SAM" id="SignalP"/>
    </source>
</evidence>
<dbReference type="Gene3D" id="2.60.40.710">
    <property type="entry name" value="Endoglucanase-like"/>
    <property type="match status" value="1"/>
</dbReference>
<dbReference type="InterPro" id="IPR036966">
    <property type="entry name" value="CBM3_sf"/>
</dbReference>
<dbReference type="SUPFAM" id="SSF51126">
    <property type="entry name" value="Pectin lyase-like"/>
    <property type="match status" value="1"/>
</dbReference>
<dbReference type="Pfam" id="PF17963">
    <property type="entry name" value="Big_9"/>
    <property type="match status" value="1"/>
</dbReference>
<protein>
    <submittedName>
        <fullName evidence="3">Cellulose binding domain-containing protein</fullName>
    </submittedName>
</protein>
<dbReference type="SMART" id="SM01067">
    <property type="entry name" value="CBM_3"/>
    <property type="match status" value="1"/>
</dbReference>
<dbReference type="InterPro" id="IPR021720">
    <property type="entry name" value="Malectin_dom"/>
</dbReference>
<keyword evidence="1" id="KW-0732">Signal</keyword>
<evidence type="ECO:0000259" key="2">
    <source>
        <dbReference type="PROSITE" id="PS51172"/>
    </source>
</evidence>
<reference evidence="3" key="2">
    <citation type="journal article" date="2024" name="Antonie Van Leeuwenhoek">
        <title>Roseihalotalea indica gen. nov., sp. nov., a halophilic Bacteroidetes from mesopelagic Southwest Indian Ocean with higher carbohydrate metabolic potential.</title>
        <authorList>
            <person name="Chen B."/>
            <person name="Zhang M."/>
            <person name="Lin D."/>
            <person name="Ye J."/>
            <person name="Tang K."/>
        </authorList>
    </citation>
    <scope>NUCLEOTIDE SEQUENCE</scope>
    <source>
        <strain evidence="3">TK19036</strain>
    </source>
</reference>
<reference evidence="3" key="1">
    <citation type="journal article" date="2023" name="Comput. Struct. Biotechnol. J.">
        <title>Discovery of a novel marine Bacteroidetes with a rich repertoire of carbohydrate-active enzymes.</title>
        <authorList>
            <person name="Chen B."/>
            <person name="Liu G."/>
            <person name="Chen Q."/>
            <person name="Wang H."/>
            <person name="Liu L."/>
            <person name="Tang K."/>
        </authorList>
    </citation>
    <scope>NUCLEOTIDE SEQUENCE</scope>
    <source>
        <strain evidence="3">TK19036</strain>
    </source>
</reference>
<dbReference type="InterPro" id="IPR008965">
    <property type="entry name" value="CBM2/CBM3_carb-bd_dom_sf"/>
</dbReference>
<dbReference type="SUPFAM" id="SSF49313">
    <property type="entry name" value="Cadherin-like"/>
    <property type="match status" value="2"/>
</dbReference>
<dbReference type="EMBL" id="CP120682">
    <property type="protein sequence ID" value="WKN35687.1"/>
    <property type="molecule type" value="Genomic_DNA"/>
</dbReference>
<organism evidence="3">
    <name type="scientific">Roseihalotalea indica</name>
    <dbReference type="NCBI Taxonomy" id="2867963"/>
    <lineage>
        <taxon>Bacteria</taxon>
        <taxon>Pseudomonadati</taxon>
        <taxon>Bacteroidota</taxon>
        <taxon>Cytophagia</taxon>
        <taxon>Cytophagales</taxon>
        <taxon>Catalimonadaceae</taxon>
        <taxon>Roseihalotalea</taxon>
    </lineage>
</organism>
<dbReference type="SUPFAM" id="SSF49785">
    <property type="entry name" value="Galactose-binding domain-like"/>
    <property type="match status" value="1"/>
</dbReference>
<dbReference type="Pfam" id="PF25275">
    <property type="entry name" value="Golvesin_C"/>
    <property type="match status" value="1"/>
</dbReference>
<feature type="domain" description="CBM3" evidence="2">
    <location>
        <begin position="1043"/>
        <end position="1208"/>
    </location>
</feature>
<dbReference type="GO" id="GO:0005975">
    <property type="term" value="P:carbohydrate metabolic process"/>
    <property type="evidence" value="ECO:0007669"/>
    <property type="project" value="InterPro"/>
</dbReference>
<gene>
    <name evidence="3" type="ORF">K4G66_25290</name>
</gene>
<dbReference type="InterPro" id="IPR001956">
    <property type="entry name" value="CBM3"/>
</dbReference>
<dbReference type="GO" id="GO:0016020">
    <property type="term" value="C:membrane"/>
    <property type="evidence" value="ECO:0007669"/>
    <property type="project" value="InterPro"/>
</dbReference>